<feature type="domain" description="Alpha-L-rhamnosidase concanavalin-like" evidence="4">
    <location>
        <begin position="613"/>
        <end position="720"/>
    </location>
</feature>
<dbReference type="InterPro" id="IPR008902">
    <property type="entry name" value="Rhamnosid_concanavalin"/>
</dbReference>
<reference evidence="8 9" key="1">
    <citation type="submission" date="2024-09" db="EMBL/GenBank/DDBJ databases">
        <authorList>
            <person name="Sun Q."/>
            <person name="Mori K."/>
        </authorList>
    </citation>
    <scope>NUCLEOTIDE SEQUENCE [LARGE SCALE GENOMIC DNA]</scope>
    <source>
        <strain evidence="8 9">CCM 7228</strain>
    </source>
</reference>
<dbReference type="Pfam" id="PF05592">
    <property type="entry name" value="Bac_rhamnosid"/>
    <property type="match status" value="1"/>
</dbReference>
<dbReference type="Gene3D" id="2.60.40.10">
    <property type="entry name" value="Immunoglobulins"/>
    <property type="match status" value="1"/>
</dbReference>
<dbReference type="PANTHER" id="PTHR33307:SF6">
    <property type="entry name" value="ALPHA-RHAMNOSIDASE (EUROFUNG)-RELATED"/>
    <property type="match status" value="1"/>
</dbReference>
<comment type="caution">
    <text evidence="8">The sequence shown here is derived from an EMBL/GenBank/DDBJ whole genome shotgun (WGS) entry which is preliminary data.</text>
</comment>
<dbReference type="InterPro" id="IPR013737">
    <property type="entry name" value="Bac_rhamnosid_N"/>
</dbReference>
<name>A0ABV6GLA3_9BACI</name>
<organism evidence="8 9">
    <name type="scientific">Metabacillus herbersteinensis</name>
    <dbReference type="NCBI Taxonomy" id="283816"/>
    <lineage>
        <taxon>Bacteria</taxon>
        <taxon>Bacillati</taxon>
        <taxon>Bacillota</taxon>
        <taxon>Bacilli</taxon>
        <taxon>Bacillales</taxon>
        <taxon>Bacillaceae</taxon>
        <taxon>Metabacillus</taxon>
    </lineage>
</organism>
<dbReference type="PIRSF" id="PIRSF010631">
    <property type="entry name" value="A-rhamnsds"/>
    <property type="match status" value="1"/>
</dbReference>
<dbReference type="RefSeq" id="WP_378938755.1">
    <property type="nucleotide sequence ID" value="NZ_JBHLVO010000036.1"/>
</dbReference>
<dbReference type="Pfam" id="PF17390">
    <property type="entry name" value="Bac_rhamnosid_C"/>
    <property type="match status" value="1"/>
</dbReference>
<evidence type="ECO:0000256" key="1">
    <source>
        <dbReference type="ARBA" id="ARBA00001445"/>
    </source>
</evidence>
<dbReference type="GO" id="GO:0016787">
    <property type="term" value="F:hydrolase activity"/>
    <property type="evidence" value="ECO:0007669"/>
    <property type="project" value="UniProtKB-KW"/>
</dbReference>
<dbReference type="EMBL" id="JBHLVO010000036">
    <property type="protein sequence ID" value="MFC0274473.1"/>
    <property type="molecule type" value="Genomic_DNA"/>
</dbReference>
<feature type="domain" description="Bacterial alpha-L-rhamnosidase N-terminal" evidence="5">
    <location>
        <begin position="419"/>
        <end position="580"/>
    </location>
</feature>
<dbReference type="Pfam" id="PF17389">
    <property type="entry name" value="Bac_rhamnosid6H"/>
    <property type="match status" value="1"/>
</dbReference>
<accession>A0ABV6GLA3</accession>
<dbReference type="Gene3D" id="2.60.420.10">
    <property type="entry name" value="Maltose phosphorylase, domain 3"/>
    <property type="match status" value="1"/>
</dbReference>
<evidence type="ECO:0000259" key="7">
    <source>
        <dbReference type="Pfam" id="PF17390"/>
    </source>
</evidence>
<evidence type="ECO:0000256" key="3">
    <source>
        <dbReference type="ARBA" id="ARBA00022801"/>
    </source>
</evidence>
<evidence type="ECO:0000256" key="2">
    <source>
        <dbReference type="ARBA" id="ARBA00012652"/>
    </source>
</evidence>
<evidence type="ECO:0000259" key="5">
    <source>
        <dbReference type="Pfam" id="PF08531"/>
    </source>
</evidence>
<keyword evidence="3 8" id="KW-0378">Hydrolase</keyword>
<dbReference type="Pfam" id="PF08531">
    <property type="entry name" value="Bac_rhamnosid_N"/>
    <property type="match status" value="1"/>
</dbReference>
<dbReference type="Proteomes" id="UP001589854">
    <property type="component" value="Unassembled WGS sequence"/>
</dbReference>
<dbReference type="InterPro" id="IPR008928">
    <property type="entry name" value="6-hairpin_glycosidase_sf"/>
</dbReference>
<dbReference type="InterPro" id="IPR035398">
    <property type="entry name" value="Bac_rhamnosid_C"/>
</dbReference>
<evidence type="ECO:0000259" key="4">
    <source>
        <dbReference type="Pfam" id="PF05592"/>
    </source>
</evidence>
<dbReference type="InterPro" id="IPR016007">
    <property type="entry name" value="Alpha_rhamnosid"/>
</dbReference>
<dbReference type="InterPro" id="IPR013783">
    <property type="entry name" value="Ig-like_fold"/>
</dbReference>
<dbReference type="SUPFAM" id="SSF48208">
    <property type="entry name" value="Six-hairpin glycosidases"/>
    <property type="match status" value="1"/>
</dbReference>
<evidence type="ECO:0000259" key="6">
    <source>
        <dbReference type="Pfam" id="PF17389"/>
    </source>
</evidence>
<feature type="domain" description="Alpha-L-rhamnosidase C-terminal" evidence="7">
    <location>
        <begin position="1081"/>
        <end position="1158"/>
    </location>
</feature>
<sequence>MNNSHVIFSKNILSITLIILLMVSMVISSLSPSASAKNNKSFEVTNLMVDYTKTPIGTDVEKPSFSWQMSTESGSRGDLQTAYQIVIKDSKNKIVWDTKKVNSDVSLGIQYAGNELKATTRYNWTVTVWDQSGKTSSSNSWFETGLMNPDPNLSAWDGATWIGGGNDDLVFYSHYLSVFNVKYTLGLDKSSTKAGFVLNANDSRMMDKNKNIYQIENGKNESYVKFELDVSDVDGTSTGLAKLKVYRVGFVESDSSSKPFSTVEIPQTLINNDNKNKPHDFHIWGTFGAYQVFIDGTNTATNRVFNGVLNPVGNNHDYLTHVGMLADIGFSVDAGQTASFKNVEVNHRRSPSNTLFKEELTTDVYSGIYSDAVNNVDSGLKINNGAYVVDGGTNGALIVADPSRNSMPMLRTEFTNDDKKIESARVYATARGVYEMYINGERVGEDYFNPGYTQYNLTHMYQTYDVTDMIKKGDNAIGAMLGEGWWSGLLNYGSNWNYFGDRQSLLAKLVITYKDGTNKVVTTNPTDWKYNNDGPVRYGSFFMGETYDATKESAINGWNNTAYNDSEWKSAVEVPLDKSTTWNGYNYDKMQLIGQIGENASAVKTLTAKNVTEIRPGVYVYDMGQNMVGVPKITIKDGTAGNKITMRVAEVLYPDLPESRENVGMIMQENLRAALNQDTYISKEGSQVIKPRFTFHGYRYIEITGIDEALPLEAVQGVVISSIKDLDSSYKTSNPTVNKLWENITWSMRGNFLSIPTDTPARNERMGWGGDISVFSRTATYLDNVNQFFNRHMIANRDNQSAAGRFPDVAPVGPGFGGLLWGSAGMTVPWEAYQQYGDVSLLKEHYDAMKKYISYLDSTVNPTTGLVSDSRLGDWLSPENNKTGNDIIVTAYHVYDLWIMAKTAEALGETADAAGYWKDYKDRKAFFNTKFVDVKTKKTIKPAGIISDTQASYAVPLALDVFSDENIPYAADHLAAAVMRENTDDTGVTRPPYSLMTGFIGTASISQALSENGYNDVAYRLLQQTSYPSWLYSVKNGATTIWERLNSYTVEDGFGGNNSMNSFNHYSFGAVGAWMYNQSLGIQRDPNNPGFKHFILQPTPDPDGVMTWAEGHYDSMYGRINSAWKVKNGTFTYSATVPANTTATVYIPSNNVKTIKEGGQPIAEAEGVTFVEFKDGKAVYELEAGNYDFRSIIAGSKK</sequence>
<dbReference type="Gene3D" id="2.60.120.260">
    <property type="entry name" value="Galactose-binding domain-like"/>
    <property type="match status" value="2"/>
</dbReference>
<proteinExistence type="predicted"/>
<dbReference type="Gene3D" id="1.50.10.10">
    <property type="match status" value="1"/>
</dbReference>
<comment type="catalytic activity">
    <reaction evidence="1">
        <text>Hydrolysis of terminal non-reducing alpha-L-rhamnose residues in alpha-L-rhamnosides.</text>
        <dbReference type="EC" id="3.2.1.40"/>
    </reaction>
</comment>
<evidence type="ECO:0000313" key="8">
    <source>
        <dbReference type="EMBL" id="MFC0274473.1"/>
    </source>
</evidence>
<dbReference type="InterPro" id="IPR012341">
    <property type="entry name" value="6hp_glycosidase-like_sf"/>
</dbReference>
<dbReference type="Pfam" id="PF25788">
    <property type="entry name" value="Ig_Rha78A_N"/>
    <property type="match status" value="1"/>
</dbReference>
<dbReference type="InterPro" id="IPR035396">
    <property type="entry name" value="Bac_rhamnosid6H"/>
</dbReference>
<dbReference type="EC" id="3.2.1.40" evidence="2"/>
<dbReference type="PANTHER" id="PTHR33307">
    <property type="entry name" value="ALPHA-RHAMNOSIDASE (EUROFUNG)"/>
    <property type="match status" value="1"/>
</dbReference>
<protein>
    <recommendedName>
        <fullName evidence="2">alpha-L-rhamnosidase</fullName>
        <ecNumber evidence="2">3.2.1.40</ecNumber>
    </recommendedName>
</protein>
<keyword evidence="9" id="KW-1185">Reference proteome</keyword>
<evidence type="ECO:0000313" key="9">
    <source>
        <dbReference type="Proteomes" id="UP001589854"/>
    </source>
</evidence>
<feature type="domain" description="Alpha-L-rhamnosidase six-hairpin glycosidase" evidence="6">
    <location>
        <begin position="728"/>
        <end position="1077"/>
    </location>
</feature>
<gene>
    <name evidence="8" type="ORF">ACFFIX_24380</name>
</gene>